<reference evidence="7" key="1">
    <citation type="submission" date="2021-05" db="EMBL/GenBank/DDBJ databases">
        <authorList>
            <person name="Pietrasiak N."/>
            <person name="Ward R."/>
            <person name="Stajich J.E."/>
            <person name="Kurbessoian T."/>
        </authorList>
    </citation>
    <scope>NUCLEOTIDE SEQUENCE</scope>
    <source>
        <strain evidence="7">GSE-TBD4-15B</strain>
    </source>
</reference>
<comment type="caution">
    <text evidence="7">The sequence shown here is derived from an EMBL/GenBank/DDBJ whole genome shotgun (WGS) entry which is preliminary data.</text>
</comment>
<feature type="transmembrane region" description="Helical" evidence="6">
    <location>
        <begin position="21"/>
        <end position="50"/>
    </location>
</feature>
<dbReference type="PANTHER" id="PTHR30509">
    <property type="entry name" value="P-HYDROXYBENZOIC ACID EFFLUX PUMP SUBUNIT-RELATED"/>
    <property type="match status" value="1"/>
</dbReference>
<feature type="transmembrane region" description="Helical" evidence="6">
    <location>
        <begin position="70"/>
        <end position="92"/>
    </location>
</feature>
<dbReference type="Pfam" id="PF06081">
    <property type="entry name" value="ArAE_1"/>
    <property type="match status" value="1"/>
</dbReference>
<dbReference type="PANTHER" id="PTHR30509:SF9">
    <property type="entry name" value="MULTIDRUG RESISTANCE PROTEIN MDTO"/>
    <property type="match status" value="1"/>
</dbReference>
<proteinExistence type="predicted"/>
<dbReference type="EMBL" id="JAHHHV010000020">
    <property type="protein sequence ID" value="MBW4464759.1"/>
    <property type="molecule type" value="Genomic_DNA"/>
</dbReference>
<name>A0A951U3K6_9CYAN</name>
<evidence type="ECO:0000256" key="4">
    <source>
        <dbReference type="ARBA" id="ARBA00022989"/>
    </source>
</evidence>
<dbReference type="AlphaFoldDB" id="A0A951U3K6"/>
<gene>
    <name evidence="7" type="ORF">KME07_04875</name>
</gene>
<feature type="transmembrane region" description="Helical" evidence="6">
    <location>
        <begin position="104"/>
        <end position="124"/>
    </location>
</feature>
<keyword evidence="2" id="KW-1003">Cell membrane</keyword>
<keyword evidence="4 6" id="KW-1133">Transmembrane helix</keyword>
<evidence type="ECO:0000256" key="1">
    <source>
        <dbReference type="ARBA" id="ARBA00004651"/>
    </source>
</evidence>
<evidence type="ECO:0000256" key="5">
    <source>
        <dbReference type="ARBA" id="ARBA00023136"/>
    </source>
</evidence>
<accession>A0A951U3K6</accession>
<feature type="transmembrane region" description="Helical" evidence="6">
    <location>
        <begin position="130"/>
        <end position="150"/>
    </location>
</feature>
<sequence>MSLKIPLRPELQAWGKVALKLGIASSVATLLVQFLNLGYAFSASIAPVLVMGQTRGSTIQTSLNRIKGTLIGTLIGAGCYQLLGGSVTALFLSVSGAVFVSHWLGLPGIKGAAGYVAAISLTLHSNDQPWRVAASQFVALSIGIIVGNLVDDLLWPSQAKASLRQDLCQMLLELRQFYYLSIQGYLVGDYQALAAIDCNIRIVKLIRHIEPLWQEALLEQHQMLRLAASWDMTLHQIWDHVQAMDQIAQAGSAEPQLRLAELDQLADATMLKLQVMSEAVPQPNANIAVELKPLLVSASARLDQLQMQLASSPVELRRFLSFFYHMEAVALSLEQVQGQIWP</sequence>
<evidence type="ECO:0000313" key="8">
    <source>
        <dbReference type="Proteomes" id="UP000707356"/>
    </source>
</evidence>
<dbReference type="Proteomes" id="UP000707356">
    <property type="component" value="Unassembled WGS sequence"/>
</dbReference>
<evidence type="ECO:0000256" key="6">
    <source>
        <dbReference type="SAM" id="Phobius"/>
    </source>
</evidence>
<organism evidence="7 8">
    <name type="scientific">Pegethrix bostrychoides GSE-TBD4-15B</name>
    <dbReference type="NCBI Taxonomy" id="2839662"/>
    <lineage>
        <taxon>Bacteria</taxon>
        <taxon>Bacillati</taxon>
        <taxon>Cyanobacteriota</taxon>
        <taxon>Cyanophyceae</taxon>
        <taxon>Oculatellales</taxon>
        <taxon>Oculatellaceae</taxon>
        <taxon>Pegethrix</taxon>
    </lineage>
</organism>
<evidence type="ECO:0000313" key="7">
    <source>
        <dbReference type="EMBL" id="MBW4464759.1"/>
    </source>
</evidence>
<evidence type="ECO:0000256" key="3">
    <source>
        <dbReference type="ARBA" id="ARBA00022692"/>
    </source>
</evidence>
<dbReference type="InterPro" id="IPR010343">
    <property type="entry name" value="ArAE_1"/>
</dbReference>
<protein>
    <submittedName>
        <fullName evidence="7">FUSC family protein</fullName>
    </submittedName>
</protein>
<keyword evidence="5 6" id="KW-0472">Membrane</keyword>
<comment type="subcellular location">
    <subcellularLocation>
        <location evidence="1">Cell membrane</location>
        <topology evidence="1">Multi-pass membrane protein</topology>
    </subcellularLocation>
</comment>
<evidence type="ECO:0000256" key="2">
    <source>
        <dbReference type="ARBA" id="ARBA00022475"/>
    </source>
</evidence>
<reference evidence="7" key="2">
    <citation type="journal article" date="2022" name="Microbiol. Resour. Announc.">
        <title>Metagenome Sequencing to Explore Phylogenomics of Terrestrial Cyanobacteria.</title>
        <authorList>
            <person name="Ward R.D."/>
            <person name="Stajich J.E."/>
            <person name="Johansen J.R."/>
            <person name="Huntemann M."/>
            <person name="Clum A."/>
            <person name="Foster B."/>
            <person name="Foster B."/>
            <person name="Roux S."/>
            <person name="Palaniappan K."/>
            <person name="Varghese N."/>
            <person name="Mukherjee S."/>
            <person name="Reddy T.B.K."/>
            <person name="Daum C."/>
            <person name="Copeland A."/>
            <person name="Chen I.A."/>
            <person name="Ivanova N.N."/>
            <person name="Kyrpides N.C."/>
            <person name="Shapiro N."/>
            <person name="Eloe-Fadrosh E.A."/>
            <person name="Pietrasiak N."/>
        </authorList>
    </citation>
    <scope>NUCLEOTIDE SEQUENCE</scope>
    <source>
        <strain evidence="7">GSE-TBD4-15B</strain>
    </source>
</reference>
<dbReference type="GO" id="GO:0005886">
    <property type="term" value="C:plasma membrane"/>
    <property type="evidence" value="ECO:0007669"/>
    <property type="project" value="UniProtKB-SubCell"/>
</dbReference>
<keyword evidence="3 6" id="KW-0812">Transmembrane</keyword>